<protein>
    <submittedName>
        <fullName evidence="1">Uncharacterized protein</fullName>
    </submittedName>
</protein>
<dbReference type="Proteomes" id="UP000681722">
    <property type="component" value="Unassembled WGS sequence"/>
</dbReference>
<evidence type="ECO:0000313" key="2">
    <source>
        <dbReference type="EMBL" id="CAF4474527.1"/>
    </source>
</evidence>
<dbReference type="AlphaFoldDB" id="A0A816APM4"/>
<accession>A0A816APM4</accession>
<dbReference type="Proteomes" id="UP000663829">
    <property type="component" value="Unassembled WGS sequence"/>
</dbReference>
<dbReference type="EMBL" id="CAJNOQ010035232">
    <property type="protein sequence ID" value="CAF1598545.1"/>
    <property type="molecule type" value="Genomic_DNA"/>
</dbReference>
<dbReference type="OrthoDB" id="10011932at2759"/>
<sequence>GPISHLLMNKITHLTINLYLQKKIPTEDEPMIFEAILFFDDCLYLLNGHFQSLSKLIIRIKEINRSLSNTNNTKKLVKLKSFSLISEWYTRYYDKLIVPLLGRMLNLEELSLQISILRIQSTYIDGNQLYDDILKYMTQLKKFTFNIHTHVLNNNPIR</sequence>
<reference evidence="1" key="1">
    <citation type="submission" date="2021-02" db="EMBL/GenBank/DDBJ databases">
        <authorList>
            <person name="Nowell W R."/>
        </authorList>
    </citation>
    <scope>NUCLEOTIDE SEQUENCE</scope>
</reference>
<dbReference type="EMBL" id="CAJOBC010101586">
    <property type="protein sequence ID" value="CAF4474527.1"/>
    <property type="molecule type" value="Genomic_DNA"/>
</dbReference>
<organism evidence="1 3">
    <name type="scientific">Didymodactylos carnosus</name>
    <dbReference type="NCBI Taxonomy" id="1234261"/>
    <lineage>
        <taxon>Eukaryota</taxon>
        <taxon>Metazoa</taxon>
        <taxon>Spiralia</taxon>
        <taxon>Gnathifera</taxon>
        <taxon>Rotifera</taxon>
        <taxon>Eurotatoria</taxon>
        <taxon>Bdelloidea</taxon>
        <taxon>Philodinida</taxon>
        <taxon>Philodinidae</taxon>
        <taxon>Didymodactylos</taxon>
    </lineage>
</organism>
<proteinExistence type="predicted"/>
<evidence type="ECO:0000313" key="3">
    <source>
        <dbReference type="Proteomes" id="UP000663829"/>
    </source>
</evidence>
<gene>
    <name evidence="1" type="ORF">GPM918_LOCUS42273</name>
    <name evidence="2" type="ORF">SRO942_LOCUS43479</name>
</gene>
<evidence type="ECO:0000313" key="1">
    <source>
        <dbReference type="EMBL" id="CAF1598545.1"/>
    </source>
</evidence>
<comment type="caution">
    <text evidence="1">The sequence shown here is derived from an EMBL/GenBank/DDBJ whole genome shotgun (WGS) entry which is preliminary data.</text>
</comment>
<keyword evidence="3" id="KW-1185">Reference proteome</keyword>
<feature type="non-terminal residue" evidence="1">
    <location>
        <position position="1"/>
    </location>
</feature>
<name>A0A816APM4_9BILA</name>